<comment type="caution">
    <text evidence="10">The sequence shown here is derived from an EMBL/GenBank/DDBJ whole genome shotgun (WGS) entry which is preliminary data.</text>
</comment>
<evidence type="ECO:0000256" key="1">
    <source>
        <dbReference type="ARBA" id="ARBA00004443"/>
    </source>
</evidence>
<keyword evidence="3" id="KW-0813">Transport</keyword>
<evidence type="ECO:0000256" key="5">
    <source>
        <dbReference type="ARBA" id="ARBA00022792"/>
    </source>
</evidence>
<comment type="subcellular location">
    <subcellularLocation>
        <location evidence="1">Mitochondrion inner membrane</location>
        <topology evidence="1">Peripheral membrane protein</topology>
        <orientation evidence="1">Matrix side</orientation>
    </subcellularLocation>
</comment>
<dbReference type="AlphaFoldDB" id="A0A6A4MCF9"/>
<feature type="region of interest" description="Disordered" evidence="9">
    <location>
        <begin position="51"/>
        <end position="104"/>
    </location>
</feature>
<name>A0A6A4MCF9_9ERIC</name>
<protein>
    <submittedName>
        <fullName evidence="10">Uncharacterized protein</fullName>
    </submittedName>
</protein>
<keyword evidence="7" id="KW-0496">Mitochondrion</keyword>
<evidence type="ECO:0000256" key="8">
    <source>
        <dbReference type="ARBA" id="ARBA00023136"/>
    </source>
</evidence>
<dbReference type="OrthoDB" id="286811at2759"/>
<organism evidence="10 11">
    <name type="scientific">Rhododendron williamsianum</name>
    <dbReference type="NCBI Taxonomy" id="262921"/>
    <lineage>
        <taxon>Eukaryota</taxon>
        <taxon>Viridiplantae</taxon>
        <taxon>Streptophyta</taxon>
        <taxon>Embryophyta</taxon>
        <taxon>Tracheophyta</taxon>
        <taxon>Spermatophyta</taxon>
        <taxon>Magnoliopsida</taxon>
        <taxon>eudicotyledons</taxon>
        <taxon>Gunneridae</taxon>
        <taxon>Pentapetalae</taxon>
        <taxon>asterids</taxon>
        <taxon>Ericales</taxon>
        <taxon>Ericaceae</taxon>
        <taxon>Ericoideae</taxon>
        <taxon>Rhodoreae</taxon>
        <taxon>Rhododendron</taxon>
    </lineage>
</organism>
<evidence type="ECO:0000256" key="9">
    <source>
        <dbReference type="SAM" id="MobiDB-lite"/>
    </source>
</evidence>
<evidence type="ECO:0000256" key="3">
    <source>
        <dbReference type="ARBA" id="ARBA00022448"/>
    </source>
</evidence>
<keyword evidence="4" id="KW-0679">Respiratory chain</keyword>
<dbReference type="InterPro" id="IPR006806">
    <property type="entry name" value="NDUFA5"/>
</dbReference>
<evidence type="ECO:0000256" key="7">
    <source>
        <dbReference type="ARBA" id="ARBA00023128"/>
    </source>
</evidence>
<accession>A0A6A4MCF9</accession>
<dbReference type="Pfam" id="PF04716">
    <property type="entry name" value="ETC_C1_NDUFA5"/>
    <property type="match status" value="1"/>
</dbReference>
<dbReference type="GO" id="GO:0005743">
    <property type="term" value="C:mitochondrial inner membrane"/>
    <property type="evidence" value="ECO:0007669"/>
    <property type="project" value="UniProtKB-SubCell"/>
</dbReference>
<evidence type="ECO:0000256" key="6">
    <source>
        <dbReference type="ARBA" id="ARBA00022982"/>
    </source>
</evidence>
<evidence type="ECO:0000256" key="2">
    <source>
        <dbReference type="ARBA" id="ARBA00010261"/>
    </source>
</evidence>
<sequence>MFLRMVARPLMAKVKETTGIVGLEVVPNAREVLIKLYAKTLKEIEAVPEDEGYRKAVESSPATASRSARRKRTGNDREAPRLWPGRRAHRRGPGRTQTHRQDDRVALSPRNFSYWIAEWDPWGVPDDYECEVIEDDAPVPKHVPLHRPGPLPEEFYKTLDAVNSGTLQDAISSSKKDEPAITSGDAQPKE</sequence>
<dbReference type="GO" id="GO:0022904">
    <property type="term" value="P:respiratory electron transport chain"/>
    <property type="evidence" value="ECO:0007669"/>
    <property type="project" value="InterPro"/>
</dbReference>
<keyword evidence="11" id="KW-1185">Reference proteome</keyword>
<reference evidence="10 11" key="1">
    <citation type="journal article" date="2019" name="Genome Biol. Evol.">
        <title>The Rhododendron genome and chromosomal organization provide insight into shared whole-genome duplications across the heath family (Ericaceae).</title>
        <authorList>
            <person name="Soza V.L."/>
            <person name="Lindsley D."/>
            <person name="Waalkes A."/>
            <person name="Ramage E."/>
            <person name="Patwardhan R.P."/>
            <person name="Burton J.N."/>
            <person name="Adey A."/>
            <person name="Kumar A."/>
            <person name="Qiu R."/>
            <person name="Shendure J."/>
            <person name="Hall B."/>
        </authorList>
    </citation>
    <scope>NUCLEOTIDE SEQUENCE [LARGE SCALE GENOMIC DNA]</scope>
    <source>
        <strain evidence="10">RSF 1966-606</strain>
    </source>
</reference>
<dbReference type="PANTHER" id="PTHR12653:SF0">
    <property type="entry name" value="NADH DEHYDROGENASE [UBIQUINONE] 1 ALPHA SUBCOMPLEX SUBUNIT 5"/>
    <property type="match status" value="1"/>
</dbReference>
<dbReference type="PANTHER" id="PTHR12653">
    <property type="entry name" value="NADH-UBIQUINONE OXIDOREDUCTASE 13 KD-B SUBUNIT"/>
    <property type="match status" value="1"/>
</dbReference>
<proteinExistence type="inferred from homology"/>
<evidence type="ECO:0000313" key="10">
    <source>
        <dbReference type="EMBL" id="KAE9464819.1"/>
    </source>
</evidence>
<dbReference type="Proteomes" id="UP000428333">
    <property type="component" value="Linkage Group LG02"/>
</dbReference>
<evidence type="ECO:0000313" key="11">
    <source>
        <dbReference type="Proteomes" id="UP000428333"/>
    </source>
</evidence>
<keyword evidence="6" id="KW-0249">Electron transport</keyword>
<feature type="region of interest" description="Disordered" evidence="9">
    <location>
        <begin position="167"/>
        <end position="190"/>
    </location>
</feature>
<keyword evidence="8" id="KW-0472">Membrane</keyword>
<keyword evidence="5" id="KW-0999">Mitochondrion inner membrane</keyword>
<comment type="similarity">
    <text evidence="2">Belongs to the complex I NDUFA5 subunit family.</text>
</comment>
<feature type="non-terminal residue" evidence="10">
    <location>
        <position position="1"/>
    </location>
</feature>
<dbReference type="EMBL" id="QEFC01000322">
    <property type="protein sequence ID" value="KAE9464819.1"/>
    <property type="molecule type" value="Genomic_DNA"/>
</dbReference>
<feature type="compositionally biased region" description="Basic residues" evidence="9">
    <location>
        <begin position="84"/>
        <end position="93"/>
    </location>
</feature>
<evidence type="ECO:0000256" key="4">
    <source>
        <dbReference type="ARBA" id="ARBA00022660"/>
    </source>
</evidence>
<gene>
    <name evidence="10" type="ORF">C3L33_03274</name>
</gene>